<proteinExistence type="inferred from homology"/>
<name>A0A7D5NCI1_9PROT</name>
<sequence length="252" mass="27858">METDVTVGEARLLQGDCVELMAELEPCSVDAVITDPPYMIGAISTGDASAKAGGWADMENSAWWYAEWLKLARRALKQDGFACVFGNWRSLPTLLYAFSKIKWQVDSLLIWDKEWIGPAGPRQLRPTYEVVLFAGMPKAKIDDRSASDVYRCRWMAGNSKTTDHAAEKPVDLMRHLIRLTTKPGGLVLDCFMGSGTTGEAAYLEGRRFIGMERETEYFHGIAVPRVRAAASQPQLLPPAPQAVAEQQGFDLG</sequence>
<evidence type="ECO:0000256" key="4">
    <source>
        <dbReference type="RuleBase" id="RU362026"/>
    </source>
</evidence>
<evidence type="ECO:0000256" key="3">
    <source>
        <dbReference type="ARBA" id="ARBA00022679"/>
    </source>
</evidence>
<evidence type="ECO:0000256" key="1">
    <source>
        <dbReference type="ARBA" id="ARBA00006594"/>
    </source>
</evidence>
<dbReference type="GO" id="GO:0008170">
    <property type="term" value="F:N-methyltransferase activity"/>
    <property type="evidence" value="ECO:0007669"/>
    <property type="project" value="InterPro"/>
</dbReference>
<keyword evidence="3" id="KW-0808">Transferase</keyword>
<dbReference type="PROSITE" id="PS00092">
    <property type="entry name" value="N6_MTASE"/>
    <property type="match status" value="1"/>
</dbReference>
<dbReference type="Proteomes" id="UP000509684">
    <property type="component" value="Chromosome"/>
</dbReference>
<protein>
    <recommendedName>
        <fullName evidence="4">Methyltransferase</fullName>
        <ecNumber evidence="4">2.1.1.-</ecNumber>
    </recommendedName>
</protein>
<evidence type="ECO:0000259" key="5">
    <source>
        <dbReference type="Pfam" id="PF01555"/>
    </source>
</evidence>
<dbReference type="EMBL" id="CP058708">
    <property type="protein sequence ID" value="QLH51314.1"/>
    <property type="molecule type" value="Genomic_DNA"/>
</dbReference>
<dbReference type="SUPFAM" id="SSF53335">
    <property type="entry name" value="S-adenosyl-L-methionine-dependent methyltransferases"/>
    <property type="match status" value="1"/>
</dbReference>
<dbReference type="Gene3D" id="3.40.50.150">
    <property type="entry name" value="Vaccinia Virus protein VP39"/>
    <property type="match status" value="1"/>
</dbReference>
<dbReference type="GO" id="GO:0032259">
    <property type="term" value="P:methylation"/>
    <property type="evidence" value="ECO:0007669"/>
    <property type="project" value="UniProtKB-KW"/>
</dbReference>
<evidence type="ECO:0000256" key="2">
    <source>
        <dbReference type="ARBA" id="ARBA00022603"/>
    </source>
</evidence>
<dbReference type="InterPro" id="IPR029063">
    <property type="entry name" value="SAM-dependent_MTases_sf"/>
</dbReference>
<dbReference type="KEGG" id="acog:HWD57_17015"/>
<evidence type="ECO:0000313" key="6">
    <source>
        <dbReference type="EMBL" id="QLH51314.1"/>
    </source>
</evidence>
<dbReference type="InterPro" id="IPR002941">
    <property type="entry name" value="DNA_methylase_N4/N6"/>
</dbReference>
<dbReference type="InterPro" id="IPR002052">
    <property type="entry name" value="DNA_methylase_N6_adenine_CS"/>
</dbReference>
<reference evidence="6 7" key="1">
    <citation type="journal article" date="2019" name="Microbiome">
        <title>Annotated bacterial chromosomes from frame-shift-corrected long-read metagenomic data.</title>
        <authorList>
            <person name="Arumugam K."/>
            <person name="Bagci C."/>
            <person name="Bessarab I."/>
            <person name="Beier S."/>
            <person name="Buchfink B."/>
            <person name="Gorska A."/>
            <person name="Qiu G."/>
            <person name="Huson D.H."/>
            <person name="Williams R.B.H."/>
        </authorList>
    </citation>
    <scope>NUCLEOTIDE SEQUENCE [LARGE SCALE GENOMIC DNA]</scope>
    <source>
        <strain evidence="6">SSA1</strain>
    </source>
</reference>
<evidence type="ECO:0000313" key="7">
    <source>
        <dbReference type="Proteomes" id="UP000509684"/>
    </source>
</evidence>
<gene>
    <name evidence="6" type="ORF">HWD57_17015</name>
</gene>
<dbReference type="GO" id="GO:0003677">
    <property type="term" value="F:DNA binding"/>
    <property type="evidence" value="ECO:0007669"/>
    <property type="project" value="InterPro"/>
</dbReference>
<accession>A0A7D5NCI1</accession>
<dbReference type="InterPro" id="IPR001091">
    <property type="entry name" value="RM_Methyltransferase"/>
</dbReference>
<comment type="similarity">
    <text evidence="1 4">Belongs to the N(4)/N(6)-methyltransferase family.</text>
</comment>
<dbReference type="Pfam" id="PF01555">
    <property type="entry name" value="N6_N4_Mtase"/>
    <property type="match status" value="1"/>
</dbReference>
<dbReference type="AlphaFoldDB" id="A0A7D5NCI1"/>
<organism evidence="6 7">
    <name type="scientific">Candidatus Accumulibacter cognatus</name>
    <dbReference type="NCBI Taxonomy" id="2954383"/>
    <lineage>
        <taxon>Bacteria</taxon>
        <taxon>Pseudomonadati</taxon>
        <taxon>Pseudomonadota</taxon>
        <taxon>Betaproteobacteria</taxon>
        <taxon>Candidatus Accumulibacter</taxon>
    </lineage>
</organism>
<dbReference type="PRINTS" id="PR00508">
    <property type="entry name" value="S21N4MTFRASE"/>
</dbReference>
<dbReference type="EC" id="2.1.1.-" evidence="4"/>
<feature type="domain" description="DNA methylase N-4/N-6" evidence="5">
    <location>
        <begin position="29"/>
        <end position="219"/>
    </location>
</feature>
<keyword evidence="2" id="KW-0489">Methyltransferase</keyword>